<evidence type="ECO:0000259" key="10">
    <source>
        <dbReference type="PROSITE" id="PS50808"/>
    </source>
</evidence>
<dbReference type="PANTHER" id="PTHR46481">
    <property type="entry name" value="ZINC FINGER BED DOMAIN-CONTAINING PROTEIN 4"/>
    <property type="match status" value="1"/>
</dbReference>
<evidence type="ECO:0000256" key="1">
    <source>
        <dbReference type="ARBA" id="ARBA00004123"/>
    </source>
</evidence>
<dbReference type="PROSITE" id="PS50808">
    <property type="entry name" value="ZF_BED"/>
    <property type="match status" value="1"/>
</dbReference>
<keyword evidence="6" id="KW-0238">DNA-binding</keyword>
<evidence type="ECO:0000256" key="5">
    <source>
        <dbReference type="ARBA" id="ARBA00023015"/>
    </source>
</evidence>
<dbReference type="InterPro" id="IPR012337">
    <property type="entry name" value="RNaseH-like_sf"/>
</dbReference>
<keyword evidence="5" id="KW-0805">Transcription regulation</keyword>
<evidence type="ECO:0000256" key="8">
    <source>
        <dbReference type="ARBA" id="ARBA00023242"/>
    </source>
</evidence>
<evidence type="ECO:0000256" key="7">
    <source>
        <dbReference type="ARBA" id="ARBA00023163"/>
    </source>
</evidence>
<evidence type="ECO:0000313" key="11">
    <source>
        <dbReference type="EMBL" id="KAF9598335.1"/>
    </source>
</evidence>
<dbReference type="Pfam" id="PF05699">
    <property type="entry name" value="Dimer_Tnp_hAT"/>
    <property type="match status" value="1"/>
</dbReference>
<keyword evidence="8" id="KW-0539">Nucleus</keyword>
<organism evidence="11 12">
    <name type="scientific">Coptis chinensis</name>
    <dbReference type="NCBI Taxonomy" id="261450"/>
    <lineage>
        <taxon>Eukaryota</taxon>
        <taxon>Viridiplantae</taxon>
        <taxon>Streptophyta</taxon>
        <taxon>Embryophyta</taxon>
        <taxon>Tracheophyta</taxon>
        <taxon>Spermatophyta</taxon>
        <taxon>Magnoliopsida</taxon>
        <taxon>Ranunculales</taxon>
        <taxon>Ranunculaceae</taxon>
        <taxon>Coptidoideae</taxon>
        <taxon>Coptis</taxon>
    </lineage>
</organism>
<reference evidence="11 12" key="1">
    <citation type="submission" date="2020-10" db="EMBL/GenBank/DDBJ databases">
        <title>The Coptis chinensis genome and diversification of protoberbering-type alkaloids.</title>
        <authorList>
            <person name="Wang B."/>
            <person name="Shu S."/>
            <person name="Song C."/>
            <person name="Liu Y."/>
        </authorList>
    </citation>
    <scope>NUCLEOTIDE SEQUENCE [LARGE SCALE GENOMIC DNA]</scope>
    <source>
        <strain evidence="11">HL-2020</strain>
        <tissue evidence="11">Leaf</tissue>
    </source>
</reference>
<dbReference type="InterPro" id="IPR003656">
    <property type="entry name" value="Znf_BED"/>
</dbReference>
<evidence type="ECO:0000256" key="2">
    <source>
        <dbReference type="ARBA" id="ARBA00022723"/>
    </source>
</evidence>
<evidence type="ECO:0000256" key="4">
    <source>
        <dbReference type="ARBA" id="ARBA00022833"/>
    </source>
</evidence>
<feature type="domain" description="BED-type" evidence="10">
    <location>
        <begin position="31"/>
        <end position="99"/>
    </location>
</feature>
<dbReference type="GO" id="GO:0046983">
    <property type="term" value="F:protein dimerization activity"/>
    <property type="evidence" value="ECO:0007669"/>
    <property type="project" value="InterPro"/>
</dbReference>
<dbReference type="Proteomes" id="UP000631114">
    <property type="component" value="Unassembled WGS sequence"/>
</dbReference>
<dbReference type="GO" id="GO:0008270">
    <property type="term" value="F:zinc ion binding"/>
    <property type="evidence" value="ECO:0007669"/>
    <property type="project" value="UniProtKB-KW"/>
</dbReference>
<keyword evidence="12" id="KW-1185">Reference proteome</keyword>
<dbReference type="SMART" id="SM00614">
    <property type="entry name" value="ZnF_BED"/>
    <property type="match status" value="1"/>
</dbReference>
<dbReference type="EMBL" id="JADFTS010000007">
    <property type="protein sequence ID" value="KAF9598335.1"/>
    <property type="molecule type" value="Genomic_DNA"/>
</dbReference>
<sequence length="459" mass="52151">MEGMPLMGSDRDSDVDMVVGNPPIVTPRIPRKTSQVWKQFDKVTEKNDDETIMKQTNGKDVMKAVCKICSEKLVFGGRSGTNHLSRHATGCLKRTTSDVGQTIIGRTPTGGIYSFTFNKARARRETVRYFIREELPFNKVKKPAFCRWIQKSFGPQFKPPGRLTLRADIFLILEEEKAVLKDLRSVPGWNISDKIGTLTLDNASNNDVCVSRLKDQLFGHDMLSRELFHLRCNAHITNLLVKDGLKHVESSLENIRESVRHVKYSPSKLQKFFETCQSLNMKEKSFLHGSSFQVHCLRVVFGLHDYDSQSQLESQSSSVSNENPWLLPYKTKLNELFEVYLQKMSSGVTGMNGTSSNAPQEEDMVLAMLSKRREAAIKKCKSELQRYLDQPTIITSNETFDVLDWWRTLASTYPVLSAMARDLLTIPVSTVPSKSAFKFESERVVSKCRSYLLPETGRL</sequence>
<dbReference type="OrthoDB" id="1937594at2759"/>
<dbReference type="PANTHER" id="PTHR46481:SF10">
    <property type="entry name" value="ZINC FINGER BED DOMAIN-CONTAINING PROTEIN 39"/>
    <property type="match status" value="1"/>
</dbReference>
<keyword evidence="7" id="KW-0804">Transcription</keyword>
<evidence type="ECO:0000256" key="6">
    <source>
        <dbReference type="ARBA" id="ARBA00023125"/>
    </source>
</evidence>
<evidence type="ECO:0000256" key="3">
    <source>
        <dbReference type="ARBA" id="ARBA00022771"/>
    </source>
</evidence>
<dbReference type="GO" id="GO:0003677">
    <property type="term" value="F:DNA binding"/>
    <property type="evidence" value="ECO:0007669"/>
    <property type="project" value="UniProtKB-KW"/>
</dbReference>
<keyword evidence="3 9" id="KW-0863">Zinc-finger</keyword>
<dbReference type="InterPro" id="IPR008906">
    <property type="entry name" value="HATC_C_dom"/>
</dbReference>
<dbReference type="InterPro" id="IPR052035">
    <property type="entry name" value="ZnF_BED_domain_contain"/>
</dbReference>
<evidence type="ECO:0000256" key="9">
    <source>
        <dbReference type="PROSITE-ProRule" id="PRU00027"/>
    </source>
</evidence>
<comment type="caution">
    <text evidence="11">The sequence shown here is derived from an EMBL/GenBank/DDBJ whole genome shotgun (WGS) entry which is preliminary data.</text>
</comment>
<keyword evidence="4" id="KW-0862">Zinc</keyword>
<dbReference type="GO" id="GO:0005634">
    <property type="term" value="C:nucleus"/>
    <property type="evidence" value="ECO:0007669"/>
    <property type="project" value="UniProtKB-SubCell"/>
</dbReference>
<proteinExistence type="predicted"/>
<comment type="subcellular location">
    <subcellularLocation>
        <location evidence="1">Nucleus</location>
    </subcellularLocation>
</comment>
<gene>
    <name evidence="11" type="ORF">IFM89_026863</name>
</gene>
<keyword evidence="2" id="KW-0479">Metal-binding</keyword>
<protein>
    <recommendedName>
        <fullName evidence="10">BED-type domain-containing protein</fullName>
    </recommendedName>
</protein>
<evidence type="ECO:0000313" key="12">
    <source>
        <dbReference type="Proteomes" id="UP000631114"/>
    </source>
</evidence>
<accession>A0A835HFN6</accession>
<dbReference type="SUPFAM" id="SSF53098">
    <property type="entry name" value="Ribonuclease H-like"/>
    <property type="match status" value="1"/>
</dbReference>
<name>A0A835HFN6_9MAGN</name>
<dbReference type="AlphaFoldDB" id="A0A835HFN6"/>